<evidence type="ECO:0000313" key="19">
    <source>
        <dbReference type="EMBL" id="PND39831.1"/>
    </source>
</evidence>
<evidence type="ECO:0000256" key="6">
    <source>
        <dbReference type="ARBA" id="ARBA00022692"/>
    </source>
</evidence>
<dbReference type="EMBL" id="POSP01000003">
    <property type="protein sequence ID" value="PND39831.1"/>
    <property type="molecule type" value="Genomic_DNA"/>
</dbReference>
<keyword evidence="8" id="KW-0408">Iron</keyword>
<dbReference type="Gene3D" id="2.40.170.20">
    <property type="entry name" value="TonB-dependent receptor, beta-barrel domain"/>
    <property type="match status" value="1"/>
</dbReference>
<dbReference type="InterPro" id="IPR037066">
    <property type="entry name" value="Plug_dom_sf"/>
</dbReference>
<dbReference type="Pfam" id="PF00593">
    <property type="entry name" value="TonB_dep_Rec_b-barrel"/>
    <property type="match status" value="1"/>
</dbReference>
<dbReference type="InterPro" id="IPR012910">
    <property type="entry name" value="Plug_dom"/>
</dbReference>
<feature type="chain" id="PRO_5014705447" evidence="16">
    <location>
        <begin position="37"/>
        <end position="769"/>
    </location>
</feature>
<evidence type="ECO:0000256" key="16">
    <source>
        <dbReference type="SAM" id="SignalP"/>
    </source>
</evidence>
<organism evidence="19 20">
    <name type="scientific">Kinneretia aquatilis</name>
    <dbReference type="NCBI Taxonomy" id="2070761"/>
    <lineage>
        <taxon>Bacteria</taxon>
        <taxon>Pseudomonadati</taxon>
        <taxon>Pseudomonadota</taxon>
        <taxon>Betaproteobacteria</taxon>
        <taxon>Burkholderiales</taxon>
        <taxon>Sphaerotilaceae</taxon>
        <taxon>Roseateles</taxon>
    </lineage>
</organism>
<evidence type="ECO:0000256" key="8">
    <source>
        <dbReference type="ARBA" id="ARBA00023004"/>
    </source>
</evidence>
<protein>
    <submittedName>
        <fullName evidence="19">TonB-dependent receptor</fullName>
    </submittedName>
</protein>
<evidence type="ECO:0000256" key="10">
    <source>
        <dbReference type="ARBA" id="ARBA00023077"/>
    </source>
</evidence>
<proteinExistence type="inferred from homology"/>
<keyword evidence="4 14" id="KW-1134">Transmembrane beta strand</keyword>
<comment type="caution">
    <text evidence="19">The sequence shown here is derived from an EMBL/GenBank/DDBJ whole genome shotgun (WGS) entry which is preliminary data.</text>
</comment>
<evidence type="ECO:0000259" key="18">
    <source>
        <dbReference type="Pfam" id="PF07715"/>
    </source>
</evidence>
<reference evidence="19 20" key="1">
    <citation type="submission" date="2018-01" db="EMBL/GenBank/DDBJ databases">
        <title>Draft genome sequence of Paucibacter aquatile CR182 isolated from freshwater of the Nakdong River.</title>
        <authorList>
            <person name="Choi A."/>
            <person name="Chung E.J."/>
        </authorList>
    </citation>
    <scope>NUCLEOTIDE SEQUENCE [LARGE SCALE GENOMIC DNA]</scope>
    <source>
        <strain evidence="19 20">CR182</strain>
    </source>
</reference>
<gene>
    <name evidence="19" type="ORF">C1O66_18225</name>
</gene>
<keyword evidence="20" id="KW-1185">Reference proteome</keyword>
<keyword evidence="5" id="KW-0410">Iron transport</keyword>
<evidence type="ECO:0000256" key="3">
    <source>
        <dbReference type="ARBA" id="ARBA00022448"/>
    </source>
</evidence>
<feature type="signal peptide" evidence="16">
    <location>
        <begin position="1"/>
        <end position="36"/>
    </location>
</feature>
<dbReference type="InterPro" id="IPR036942">
    <property type="entry name" value="Beta-barrel_TonB_sf"/>
</dbReference>
<evidence type="ECO:0000256" key="12">
    <source>
        <dbReference type="ARBA" id="ARBA00023170"/>
    </source>
</evidence>
<evidence type="ECO:0000256" key="2">
    <source>
        <dbReference type="ARBA" id="ARBA00009810"/>
    </source>
</evidence>
<feature type="domain" description="TonB-dependent receptor-like beta-barrel" evidence="17">
    <location>
        <begin position="313"/>
        <end position="737"/>
    </location>
</feature>
<evidence type="ECO:0000256" key="7">
    <source>
        <dbReference type="ARBA" id="ARBA00022729"/>
    </source>
</evidence>
<accession>A0A2N8L2A4</accession>
<comment type="similarity">
    <text evidence="2 14 15">Belongs to the TonB-dependent receptor family.</text>
</comment>
<evidence type="ECO:0000256" key="5">
    <source>
        <dbReference type="ARBA" id="ARBA00022496"/>
    </source>
</evidence>
<dbReference type="RefSeq" id="WP_102769731.1">
    <property type="nucleotide sequence ID" value="NZ_POSP01000003.1"/>
</dbReference>
<dbReference type="PANTHER" id="PTHR32552:SF89">
    <property type="entry name" value="CATECHOLATE SIDEROPHORE RECEPTOR FIU"/>
    <property type="match status" value="1"/>
</dbReference>
<dbReference type="PROSITE" id="PS52016">
    <property type="entry name" value="TONB_DEPENDENT_REC_3"/>
    <property type="match status" value="1"/>
</dbReference>
<dbReference type="Proteomes" id="UP000235916">
    <property type="component" value="Unassembled WGS sequence"/>
</dbReference>
<dbReference type="SUPFAM" id="SSF56935">
    <property type="entry name" value="Porins"/>
    <property type="match status" value="1"/>
</dbReference>
<feature type="domain" description="TonB-dependent receptor plug" evidence="18">
    <location>
        <begin position="73"/>
        <end position="185"/>
    </location>
</feature>
<evidence type="ECO:0000256" key="11">
    <source>
        <dbReference type="ARBA" id="ARBA00023136"/>
    </source>
</evidence>
<dbReference type="OrthoDB" id="5346107at2"/>
<dbReference type="Gene3D" id="2.170.130.10">
    <property type="entry name" value="TonB-dependent receptor, plug domain"/>
    <property type="match status" value="1"/>
</dbReference>
<comment type="subcellular location">
    <subcellularLocation>
        <location evidence="1 14">Cell outer membrane</location>
        <topology evidence="1 14">Multi-pass membrane protein</topology>
    </subcellularLocation>
</comment>
<keyword evidence="7 16" id="KW-0732">Signal</keyword>
<dbReference type="AlphaFoldDB" id="A0A2N8L2A4"/>
<evidence type="ECO:0000313" key="20">
    <source>
        <dbReference type="Proteomes" id="UP000235916"/>
    </source>
</evidence>
<keyword evidence="6 14" id="KW-0812">Transmembrane</keyword>
<keyword evidence="9" id="KW-0406">Ion transport</keyword>
<keyword evidence="13 14" id="KW-0998">Cell outer membrane</keyword>
<evidence type="ECO:0000256" key="15">
    <source>
        <dbReference type="RuleBase" id="RU003357"/>
    </source>
</evidence>
<dbReference type="InterPro" id="IPR039426">
    <property type="entry name" value="TonB-dep_rcpt-like"/>
</dbReference>
<evidence type="ECO:0000259" key="17">
    <source>
        <dbReference type="Pfam" id="PF00593"/>
    </source>
</evidence>
<evidence type="ECO:0000256" key="14">
    <source>
        <dbReference type="PROSITE-ProRule" id="PRU01360"/>
    </source>
</evidence>
<keyword evidence="10 15" id="KW-0798">TonB box</keyword>
<evidence type="ECO:0000256" key="9">
    <source>
        <dbReference type="ARBA" id="ARBA00023065"/>
    </source>
</evidence>
<dbReference type="PANTHER" id="PTHR32552">
    <property type="entry name" value="FERRICHROME IRON RECEPTOR-RELATED"/>
    <property type="match status" value="1"/>
</dbReference>
<name>A0A2N8L2A4_9BURK</name>
<dbReference type="Pfam" id="PF07715">
    <property type="entry name" value="Plug"/>
    <property type="match status" value="1"/>
</dbReference>
<evidence type="ECO:0000256" key="13">
    <source>
        <dbReference type="ARBA" id="ARBA00023237"/>
    </source>
</evidence>
<dbReference type="GO" id="GO:0009279">
    <property type="term" value="C:cell outer membrane"/>
    <property type="evidence" value="ECO:0007669"/>
    <property type="project" value="UniProtKB-SubCell"/>
</dbReference>
<keyword evidence="11 14" id="KW-0472">Membrane</keyword>
<evidence type="ECO:0000256" key="4">
    <source>
        <dbReference type="ARBA" id="ARBA00022452"/>
    </source>
</evidence>
<dbReference type="InterPro" id="IPR000531">
    <property type="entry name" value="Beta-barrel_TonB"/>
</dbReference>
<dbReference type="GO" id="GO:0015344">
    <property type="term" value="F:siderophore uptake transmembrane transporter activity"/>
    <property type="evidence" value="ECO:0007669"/>
    <property type="project" value="TreeGrafter"/>
</dbReference>
<keyword evidence="3 14" id="KW-0813">Transport</keyword>
<keyword evidence="12 19" id="KW-0675">Receptor</keyword>
<sequence length="769" mass="81015">MRQHQPSFTTATFSRRAARPALAAITLALLQLPALAQQAAAPAGEAEAAQDNKQDKLKLNQVVVTGSSVRTTKMKQSLSVSSIDSEQIAKTGASNAAELLRSVPGLRSESTGGEGNANVTVRGVPLSAGGSRYVQMQEDGLPVLLFGDISFGTADQFLRADYSTARLEVVRGGSASTLASNSPGGLINFISKTGAGKPAGAIGLSVGLDDRLMRLDADYGGSIGNGTSFHIGGFQRIGEGGRPTGMNVENGGQIRAKLTQKIDAGYVSVSLKALNDRTPSFMPVPVTVDKGTIRTISGIDPRTAFFITPSLAKDTGYNKDGGTTTSNTRDGLRIKSLALGFEAGLDLGNGFSVEEKFRKASNSGRFIALFPADNGNNGAANSFTGTLFNTSLDNFDNTFNDLKLSKVMQSDGVKTTLVAGLFYGVQNVAQTWFWNQYKLSMQGVGSQVLNAAGQPGTGPIAEGWTTWGGCCTRTFDVQYTQTSPYAAAAVDLGSLTLDGSLRRDEQKASGTTLSGNNTAKTWDAASQKTVNYKVGHTSYSLGANYSVTPNLAGFARVSNGVSFSADRLLYGNPLDGSVPISVNEIDQVEGGLKWRQAGLSLFATLFNARTTESNFEVTTQKFSANKYKASGLELEAAYSWGDFSLSGGATFTSAKIKASNDATIVGKKPRRQANFVYQLAPSVMLGQIEVGAALVGSGKSYGDDANTITMKGYTLVNAFVNVPLGDKAQLSLSANNLFNTLAYTEIEGDGHAARAFNGRSLRATLKYNF</sequence>
<evidence type="ECO:0000256" key="1">
    <source>
        <dbReference type="ARBA" id="ARBA00004571"/>
    </source>
</evidence>